<reference evidence="2 3" key="4">
    <citation type="journal article" date="2011" name="BMC Genomics">
        <title>RNA-Seq improves annotation of protein-coding genes in the cucumber genome.</title>
        <authorList>
            <person name="Li Z."/>
            <person name="Zhang Z."/>
            <person name="Yan P."/>
            <person name="Huang S."/>
            <person name="Fei Z."/>
            <person name="Lin K."/>
        </authorList>
    </citation>
    <scope>NUCLEOTIDE SEQUENCE [LARGE SCALE GENOMIC DNA]</scope>
    <source>
        <strain evidence="3">cv. 9930</strain>
    </source>
</reference>
<protein>
    <submittedName>
        <fullName evidence="2">Uncharacterized protein</fullName>
    </submittedName>
</protein>
<name>A0A0A0LTM7_CUCSA</name>
<sequence>MESGSDGDGGTKGLWKTNWVSEGSAALDSGAVRARRRRWRGSATHRERKRRGEMRGSRESYRWKKKDAEEIFTY</sequence>
<evidence type="ECO:0000256" key="1">
    <source>
        <dbReference type="SAM" id="MobiDB-lite"/>
    </source>
</evidence>
<dbReference type="AlphaFoldDB" id="A0A0A0LTM7"/>
<keyword evidence="3" id="KW-1185">Reference proteome</keyword>
<evidence type="ECO:0000313" key="3">
    <source>
        <dbReference type="Proteomes" id="UP000029981"/>
    </source>
</evidence>
<dbReference type="Proteomes" id="UP000029981">
    <property type="component" value="Chromosome 1"/>
</dbReference>
<dbReference type="EMBL" id="CM002922">
    <property type="protein sequence ID" value="KGN65133.1"/>
    <property type="molecule type" value="Genomic_DNA"/>
</dbReference>
<dbReference type="Gramene" id="KGN65133">
    <property type="protein sequence ID" value="KGN65133"/>
    <property type="gene ID" value="Csa_1G232030"/>
</dbReference>
<accession>A0A0A0LTM7</accession>
<organism evidence="2 3">
    <name type="scientific">Cucumis sativus</name>
    <name type="common">Cucumber</name>
    <dbReference type="NCBI Taxonomy" id="3659"/>
    <lineage>
        <taxon>Eukaryota</taxon>
        <taxon>Viridiplantae</taxon>
        <taxon>Streptophyta</taxon>
        <taxon>Embryophyta</taxon>
        <taxon>Tracheophyta</taxon>
        <taxon>Spermatophyta</taxon>
        <taxon>Magnoliopsida</taxon>
        <taxon>eudicotyledons</taxon>
        <taxon>Gunneridae</taxon>
        <taxon>Pentapetalae</taxon>
        <taxon>rosids</taxon>
        <taxon>fabids</taxon>
        <taxon>Cucurbitales</taxon>
        <taxon>Cucurbitaceae</taxon>
        <taxon>Benincaseae</taxon>
        <taxon>Cucumis</taxon>
    </lineage>
</organism>
<reference evidence="2 3" key="2">
    <citation type="journal article" date="2009" name="PLoS ONE">
        <title>An integrated genetic and cytogenetic map of the cucumber genome.</title>
        <authorList>
            <person name="Ren Y."/>
            <person name="Zhang Z."/>
            <person name="Liu J."/>
            <person name="Staub J.E."/>
            <person name="Han Y."/>
            <person name="Cheng Z."/>
            <person name="Li X."/>
            <person name="Lu J."/>
            <person name="Miao H."/>
            <person name="Kang H."/>
            <person name="Xie B."/>
            <person name="Gu X."/>
            <person name="Wang X."/>
            <person name="Du Y."/>
            <person name="Jin W."/>
            <person name="Huang S."/>
        </authorList>
    </citation>
    <scope>NUCLEOTIDE SEQUENCE [LARGE SCALE GENOMIC DNA]</scope>
    <source>
        <strain evidence="3">cv. 9930</strain>
    </source>
</reference>
<evidence type="ECO:0000313" key="2">
    <source>
        <dbReference type="EMBL" id="KGN65133.1"/>
    </source>
</evidence>
<reference evidence="2 3" key="3">
    <citation type="journal article" date="2010" name="BMC Genomics">
        <title>Transcriptome sequencing and comparative analysis of cucumber flowers with different sex types.</title>
        <authorList>
            <person name="Guo S."/>
            <person name="Zheng Y."/>
            <person name="Joung J.G."/>
            <person name="Liu S."/>
            <person name="Zhang Z."/>
            <person name="Crasta O.R."/>
            <person name="Sobral B.W."/>
            <person name="Xu Y."/>
            <person name="Huang S."/>
            <person name="Fei Z."/>
        </authorList>
    </citation>
    <scope>NUCLEOTIDE SEQUENCE [LARGE SCALE GENOMIC DNA]</scope>
    <source>
        <strain evidence="3">cv. 9930</strain>
    </source>
</reference>
<reference evidence="2 3" key="1">
    <citation type="journal article" date="2009" name="Nat. Genet.">
        <title>The genome of the cucumber, Cucumis sativus L.</title>
        <authorList>
            <person name="Huang S."/>
            <person name="Li R."/>
            <person name="Zhang Z."/>
            <person name="Li L."/>
            <person name="Gu X."/>
            <person name="Fan W."/>
            <person name="Lucas W.J."/>
            <person name="Wang X."/>
            <person name="Xie B."/>
            <person name="Ni P."/>
            <person name="Ren Y."/>
            <person name="Zhu H."/>
            <person name="Li J."/>
            <person name="Lin K."/>
            <person name="Jin W."/>
            <person name="Fei Z."/>
            <person name="Li G."/>
            <person name="Staub J."/>
            <person name="Kilian A."/>
            <person name="van der Vossen E.A."/>
            <person name="Wu Y."/>
            <person name="Guo J."/>
            <person name="He J."/>
            <person name="Jia Z."/>
            <person name="Ren Y."/>
            <person name="Tian G."/>
            <person name="Lu Y."/>
            <person name="Ruan J."/>
            <person name="Qian W."/>
            <person name="Wang M."/>
            <person name="Huang Q."/>
            <person name="Li B."/>
            <person name="Xuan Z."/>
            <person name="Cao J."/>
            <person name="Asan"/>
            <person name="Wu Z."/>
            <person name="Zhang J."/>
            <person name="Cai Q."/>
            <person name="Bai Y."/>
            <person name="Zhao B."/>
            <person name="Han Y."/>
            <person name="Li Y."/>
            <person name="Li X."/>
            <person name="Wang S."/>
            <person name="Shi Q."/>
            <person name="Liu S."/>
            <person name="Cho W.K."/>
            <person name="Kim J.Y."/>
            <person name="Xu Y."/>
            <person name="Heller-Uszynska K."/>
            <person name="Miao H."/>
            <person name="Cheng Z."/>
            <person name="Zhang S."/>
            <person name="Wu J."/>
            <person name="Yang Y."/>
            <person name="Kang H."/>
            <person name="Li M."/>
            <person name="Liang H."/>
            <person name="Ren X."/>
            <person name="Shi Z."/>
            <person name="Wen M."/>
            <person name="Jian M."/>
            <person name="Yang H."/>
            <person name="Zhang G."/>
            <person name="Yang Z."/>
            <person name="Chen R."/>
            <person name="Liu S."/>
            <person name="Li J."/>
            <person name="Ma L."/>
            <person name="Liu H."/>
            <person name="Zhou Y."/>
            <person name="Zhao J."/>
            <person name="Fang X."/>
            <person name="Li G."/>
            <person name="Fang L."/>
            <person name="Li Y."/>
            <person name="Liu D."/>
            <person name="Zheng H."/>
            <person name="Zhang Y."/>
            <person name="Qin N."/>
            <person name="Li Z."/>
            <person name="Yang G."/>
            <person name="Yang S."/>
            <person name="Bolund L."/>
            <person name="Kristiansen K."/>
            <person name="Zheng H."/>
            <person name="Li S."/>
            <person name="Zhang X."/>
            <person name="Yang H."/>
            <person name="Wang J."/>
            <person name="Sun R."/>
            <person name="Zhang B."/>
            <person name="Jiang S."/>
            <person name="Wang J."/>
            <person name="Du Y."/>
            <person name="Li S."/>
        </authorList>
    </citation>
    <scope>NUCLEOTIDE SEQUENCE [LARGE SCALE GENOMIC DNA]</scope>
    <source>
        <strain evidence="3">cv. 9930</strain>
    </source>
</reference>
<proteinExistence type="predicted"/>
<gene>
    <name evidence="2" type="ORF">Csa_1G232030</name>
</gene>
<feature type="region of interest" description="Disordered" evidence="1">
    <location>
        <begin position="36"/>
        <end position="57"/>
    </location>
</feature>